<accession>A0A645F7F4</accession>
<evidence type="ECO:0000313" key="1">
    <source>
        <dbReference type="EMBL" id="MPN08413.1"/>
    </source>
</evidence>
<proteinExistence type="predicted"/>
<name>A0A645F7F4_9ZZZZ</name>
<dbReference type="EMBL" id="VSSQ01054458">
    <property type="protein sequence ID" value="MPN08413.1"/>
    <property type="molecule type" value="Genomic_DNA"/>
</dbReference>
<sequence length="212" mass="24412">MDERLSQLVTFFQQPVRIAVHQQKFDEARGDAGENDALIRSEKEMQIIAEAEVIVEIFVVMIGGQHDTGLFPDHRALQGGGFLQHFRNRQITAEDAVQKMIFFQLEDEIIRMRIPFHDRLFLFVQYRDDVFEGLDQLGVFDRLQKIGIRLHLDGGARVFEVIEAADEDDADPREDLPDFFGQAQAVHEGHPDIGQQDIRFDIHDRSQGHFSV</sequence>
<gene>
    <name evidence="1" type="ORF">SDC9_155695</name>
</gene>
<comment type="caution">
    <text evidence="1">The sequence shown here is derived from an EMBL/GenBank/DDBJ whole genome shotgun (WGS) entry which is preliminary data.</text>
</comment>
<organism evidence="1">
    <name type="scientific">bioreactor metagenome</name>
    <dbReference type="NCBI Taxonomy" id="1076179"/>
    <lineage>
        <taxon>unclassified sequences</taxon>
        <taxon>metagenomes</taxon>
        <taxon>ecological metagenomes</taxon>
    </lineage>
</organism>
<protein>
    <submittedName>
        <fullName evidence="1">Uncharacterized protein</fullName>
    </submittedName>
</protein>
<dbReference type="AlphaFoldDB" id="A0A645F7F4"/>
<reference evidence="1" key="1">
    <citation type="submission" date="2019-08" db="EMBL/GenBank/DDBJ databases">
        <authorList>
            <person name="Kucharzyk K."/>
            <person name="Murdoch R.W."/>
            <person name="Higgins S."/>
            <person name="Loffler F."/>
        </authorList>
    </citation>
    <scope>NUCLEOTIDE SEQUENCE</scope>
</reference>